<comment type="caution">
    <text evidence="3">The sequence shown here is derived from an EMBL/GenBank/DDBJ whole genome shotgun (WGS) entry which is preliminary data.</text>
</comment>
<evidence type="ECO:0000256" key="2">
    <source>
        <dbReference type="SAM" id="MobiDB-lite"/>
    </source>
</evidence>
<evidence type="ECO:0000256" key="1">
    <source>
        <dbReference type="SAM" id="Coils"/>
    </source>
</evidence>
<reference evidence="3" key="1">
    <citation type="submission" date="2019-10" db="EMBL/GenBank/DDBJ databases">
        <title>Conservation and host-specific expression of non-tandemly repeated heterogenous ribosome RNA gene in arbuscular mycorrhizal fungi.</title>
        <authorList>
            <person name="Maeda T."/>
            <person name="Kobayashi Y."/>
            <person name="Nakagawa T."/>
            <person name="Ezawa T."/>
            <person name="Yamaguchi K."/>
            <person name="Bino T."/>
            <person name="Nishimoto Y."/>
            <person name="Shigenobu S."/>
            <person name="Kawaguchi M."/>
        </authorList>
    </citation>
    <scope>NUCLEOTIDE SEQUENCE</scope>
    <source>
        <strain evidence="3">HR1</strain>
    </source>
</reference>
<gene>
    <name evidence="3" type="ORF">RCL2_002032800</name>
</gene>
<sequence>MNTDNWNTPLMELQSEINTLKASLKDAHAKISTLAQKNKDLKNQITKLQIDILNNHKVTISIKEQNSHVIMKQDHILEQLNNLFVQLEATKEDNQSDVNDMSDNASQSTYEYSDDTHVRRTVYNEGEIIFNEENINIPKLPSLTSNNQMSPTYFSLLQRTAQSFGFGNN</sequence>
<feature type="coiled-coil region" evidence="1">
    <location>
        <begin position="10"/>
        <end position="51"/>
    </location>
</feature>
<feature type="compositionally biased region" description="Polar residues" evidence="2">
    <location>
        <begin position="96"/>
        <end position="111"/>
    </location>
</feature>
<organism evidence="3 4">
    <name type="scientific">Rhizophagus clarus</name>
    <dbReference type="NCBI Taxonomy" id="94130"/>
    <lineage>
        <taxon>Eukaryota</taxon>
        <taxon>Fungi</taxon>
        <taxon>Fungi incertae sedis</taxon>
        <taxon>Mucoromycota</taxon>
        <taxon>Glomeromycotina</taxon>
        <taxon>Glomeromycetes</taxon>
        <taxon>Glomerales</taxon>
        <taxon>Glomeraceae</taxon>
        <taxon>Rhizophagus</taxon>
    </lineage>
</organism>
<name>A0A8H3LYK4_9GLOM</name>
<evidence type="ECO:0000313" key="3">
    <source>
        <dbReference type="EMBL" id="GES93584.1"/>
    </source>
</evidence>
<protein>
    <submittedName>
        <fullName evidence="3">Uncharacterized protein</fullName>
    </submittedName>
</protein>
<feature type="region of interest" description="Disordered" evidence="2">
    <location>
        <begin position="91"/>
        <end position="112"/>
    </location>
</feature>
<proteinExistence type="predicted"/>
<accession>A0A8H3LYK4</accession>
<keyword evidence="1" id="KW-0175">Coiled coil</keyword>
<evidence type="ECO:0000313" key="4">
    <source>
        <dbReference type="Proteomes" id="UP000615446"/>
    </source>
</evidence>
<dbReference type="EMBL" id="BLAL01000228">
    <property type="protein sequence ID" value="GES93584.1"/>
    <property type="molecule type" value="Genomic_DNA"/>
</dbReference>
<dbReference type="AlphaFoldDB" id="A0A8H3LYK4"/>
<dbReference type="Proteomes" id="UP000615446">
    <property type="component" value="Unassembled WGS sequence"/>
</dbReference>